<evidence type="ECO:0000313" key="1">
    <source>
        <dbReference type="EMBL" id="VDL77656.1"/>
    </source>
</evidence>
<dbReference type="WBParaSite" id="NBR_0001406601-mRNA-1">
    <property type="protein sequence ID" value="NBR_0001406601-mRNA-1"/>
    <property type="gene ID" value="NBR_0001406601"/>
</dbReference>
<organism evidence="3">
    <name type="scientific">Nippostrongylus brasiliensis</name>
    <name type="common">Rat hookworm</name>
    <dbReference type="NCBI Taxonomy" id="27835"/>
    <lineage>
        <taxon>Eukaryota</taxon>
        <taxon>Metazoa</taxon>
        <taxon>Ecdysozoa</taxon>
        <taxon>Nematoda</taxon>
        <taxon>Chromadorea</taxon>
        <taxon>Rhabditida</taxon>
        <taxon>Rhabditina</taxon>
        <taxon>Rhabditomorpha</taxon>
        <taxon>Strongyloidea</taxon>
        <taxon>Heligmosomidae</taxon>
        <taxon>Nippostrongylus</taxon>
    </lineage>
</organism>
<evidence type="ECO:0000313" key="3">
    <source>
        <dbReference type="WBParaSite" id="NBR_0001406601-mRNA-1"/>
    </source>
</evidence>
<sequence length="72" mass="7686">MDVKYKYAIVRVKESSVIDFFGLILFGVPPPCTLHPSPTADPPVSALCLLIATHLYIAPPRSASLSPVAVPP</sequence>
<dbReference type="AlphaFoldDB" id="A0A0N4YC21"/>
<accession>A0A0N4YC21</accession>
<name>A0A0N4YC21_NIPBR</name>
<dbReference type="EMBL" id="UYSL01021233">
    <property type="protein sequence ID" value="VDL77656.1"/>
    <property type="molecule type" value="Genomic_DNA"/>
</dbReference>
<dbReference type="Proteomes" id="UP000271162">
    <property type="component" value="Unassembled WGS sequence"/>
</dbReference>
<keyword evidence="2" id="KW-1185">Reference proteome</keyword>
<protein>
    <submittedName>
        <fullName evidence="1 3">Uncharacterized protein</fullName>
    </submittedName>
</protein>
<proteinExistence type="predicted"/>
<reference evidence="1 2" key="2">
    <citation type="submission" date="2018-11" db="EMBL/GenBank/DDBJ databases">
        <authorList>
            <consortium name="Pathogen Informatics"/>
        </authorList>
    </citation>
    <scope>NUCLEOTIDE SEQUENCE [LARGE SCALE GENOMIC DNA]</scope>
</reference>
<reference evidence="3" key="1">
    <citation type="submission" date="2017-02" db="UniProtKB">
        <authorList>
            <consortium name="WormBaseParasite"/>
        </authorList>
    </citation>
    <scope>IDENTIFICATION</scope>
</reference>
<gene>
    <name evidence="1" type="ORF">NBR_LOCUS14067</name>
</gene>
<evidence type="ECO:0000313" key="2">
    <source>
        <dbReference type="Proteomes" id="UP000271162"/>
    </source>
</evidence>